<sequence>MPDAQDSNEPYESVADGEFGPEDKRKAQLAPLDDLFAKGKTTVILDGQEQTVQSAECTPGMTAKNNVMITFEHEGSSANLIWEFTDPEVPVITEVSNYGTGMSLGYRTQRTSYPHTGAKDNAYAMKGTLYSEDLSTTGEVEALVICE</sequence>
<reference evidence="3" key="1">
    <citation type="submission" date="2016-10" db="EMBL/GenBank/DDBJ databases">
        <authorList>
            <person name="Varghese N."/>
            <person name="Submissions S."/>
        </authorList>
    </citation>
    <scope>NUCLEOTIDE SEQUENCE [LARGE SCALE GENOMIC DNA]</scope>
    <source>
        <strain evidence="3">KPR-1</strain>
    </source>
</reference>
<gene>
    <name evidence="2" type="ORF">SAMN02910418_01389</name>
</gene>
<evidence type="ECO:0000313" key="3">
    <source>
        <dbReference type="Proteomes" id="UP000199288"/>
    </source>
</evidence>
<dbReference type="Proteomes" id="UP000199288">
    <property type="component" value="Unassembled WGS sequence"/>
</dbReference>
<feature type="region of interest" description="Disordered" evidence="1">
    <location>
        <begin position="1"/>
        <end position="25"/>
    </location>
</feature>
<dbReference type="RefSeq" id="WP_092564088.1">
    <property type="nucleotide sequence ID" value="NZ_FNQV01000007.1"/>
</dbReference>
<organism evidence="2 3">
    <name type="scientific">Bowdeniella nasicola</name>
    <dbReference type="NCBI Taxonomy" id="208480"/>
    <lineage>
        <taxon>Bacteria</taxon>
        <taxon>Bacillati</taxon>
        <taxon>Actinomycetota</taxon>
        <taxon>Actinomycetes</taxon>
        <taxon>Actinomycetales</taxon>
        <taxon>Actinomycetaceae</taxon>
        <taxon>Bowdeniella</taxon>
    </lineage>
</organism>
<dbReference type="AlphaFoldDB" id="A0A1H4AB33"/>
<evidence type="ECO:0000256" key="1">
    <source>
        <dbReference type="SAM" id="MobiDB-lite"/>
    </source>
</evidence>
<accession>A0A1H4AB33</accession>
<feature type="compositionally biased region" description="Polar residues" evidence="1">
    <location>
        <begin position="1"/>
        <end position="10"/>
    </location>
</feature>
<name>A0A1H4AB33_9ACTO</name>
<protein>
    <submittedName>
        <fullName evidence="2">Uncharacterized protein</fullName>
    </submittedName>
</protein>
<keyword evidence="3" id="KW-1185">Reference proteome</keyword>
<dbReference type="EMBL" id="FNQV01000007">
    <property type="protein sequence ID" value="SEA33120.1"/>
    <property type="molecule type" value="Genomic_DNA"/>
</dbReference>
<evidence type="ECO:0000313" key="2">
    <source>
        <dbReference type="EMBL" id="SEA33120.1"/>
    </source>
</evidence>
<proteinExistence type="predicted"/>